<sequence>MGAAVIGNSMNTYARLEEDGYLSPAGFGSKAHCQCTSLFAPSFLTKKAAMNHRNATILQLRNDASMVLASFDRSIQDHIQRLTVLDSLSVRNPELSVSDDGVLGFAFLRGVERATEHLRNQIAAWASWLHNSAASNHAQTDTQLSTLHDLRSRTQLDKQKASVLSSNEVHDLPANQESETTLFLPTHPTDHGGHDLSSWYFPAVQRYDTPSLGRLDISPSYDQLDASPMSHPIPDMGLLPSVEPMQDDAISLCGDRDVHGPRVECTPDDTELFVQSSIEASPIPDAQSPAKFTIGVRSDKPTGQPAEATISFNDKGNVESGAKLDTQSLGPGSNIRPGLAGHIESADILFHESNLEAVHDDENAENHSCKNYDRHSEPIDKLIDIAVEYVDAKKLFCQSKAHFRQRLSQFFPATFVDDTLFLQLLRMITEDSRFVVIDPLHSRLHEAFPHHVVEAFSMDFDGLVLPINVNVSNQMLNADRNHWVIAIINPSTRTFDAFGMQEDSFLYWGARVDVLASELLGRSVELNKRSRQLGPYTHDSCCAFLCSYALDCYLGAGSQREGKWPTGPELRESYFRRLLIHWGVPSGSLPVLTQLTDFDALDSPQSIAASSHLDSSKQVPCTGGRHHCLFSDLQEFYNSSGCNLGQLTDALIDTESALKIEHKARLVQMIMECRPLPEDEHSSAQLSSGSCSLKELFHEINEMKSLFQLHSFQHRSLLIETAKEFEVQLERVREKQRNKRSLAKARWKKQSKEASSQQPSKVSKKKKLQREPETLVQQGQHERGSRETAESKVIRRATGIITDKPMDTPYYKYVKEGRILQNLERDIGCGILRCLPGAVIRPDETVLRFRNARKCFNLLRQNIDPIQYNNLNHDGIAFFKRWFRALHPELGPFT</sequence>
<feature type="compositionally biased region" description="Basic residues" evidence="1">
    <location>
        <begin position="740"/>
        <end position="749"/>
    </location>
</feature>
<dbReference type="AlphaFoldDB" id="A0AAJ0ELY7"/>
<dbReference type="Proteomes" id="UP001224890">
    <property type="component" value="Unassembled WGS sequence"/>
</dbReference>
<feature type="compositionally biased region" description="Basic and acidic residues" evidence="1">
    <location>
        <begin position="780"/>
        <end position="791"/>
    </location>
</feature>
<proteinExistence type="predicted"/>
<accession>A0AAJ0ELY7</accession>
<dbReference type="EMBL" id="JAHMHR010000115">
    <property type="protein sequence ID" value="KAK1656866.1"/>
    <property type="molecule type" value="Genomic_DNA"/>
</dbReference>
<dbReference type="GeneID" id="85461115"/>
<feature type="region of interest" description="Disordered" evidence="1">
    <location>
        <begin position="740"/>
        <end position="791"/>
    </location>
</feature>
<keyword evidence="3" id="KW-1185">Reference proteome</keyword>
<comment type="caution">
    <text evidence="2">The sequence shown here is derived from an EMBL/GenBank/DDBJ whole genome shotgun (WGS) entry which is preliminary data.</text>
</comment>
<evidence type="ECO:0000256" key="1">
    <source>
        <dbReference type="SAM" id="MobiDB-lite"/>
    </source>
</evidence>
<name>A0AAJ0ELY7_9PEZI</name>
<evidence type="ECO:0000313" key="2">
    <source>
        <dbReference type="EMBL" id="KAK1656866.1"/>
    </source>
</evidence>
<protein>
    <submittedName>
        <fullName evidence="2">Uncharacterized protein</fullName>
    </submittedName>
</protein>
<reference evidence="2" key="1">
    <citation type="submission" date="2021-06" db="EMBL/GenBank/DDBJ databases">
        <title>Comparative genomics, transcriptomics and evolutionary studies reveal genomic signatures of adaptation to plant cell wall in hemibiotrophic fungi.</title>
        <authorList>
            <consortium name="DOE Joint Genome Institute"/>
            <person name="Baroncelli R."/>
            <person name="Diaz J.F."/>
            <person name="Benocci T."/>
            <person name="Peng M."/>
            <person name="Battaglia E."/>
            <person name="Haridas S."/>
            <person name="Andreopoulos W."/>
            <person name="Labutti K."/>
            <person name="Pangilinan J."/>
            <person name="Floch G.L."/>
            <person name="Makela M.R."/>
            <person name="Henrissat B."/>
            <person name="Grigoriev I.V."/>
            <person name="Crouch J.A."/>
            <person name="De Vries R.P."/>
            <person name="Sukno S.A."/>
            <person name="Thon M.R."/>
        </authorList>
    </citation>
    <scope>NUCLEOTIDE SEQUENCE</scope>
    <source>
        <strain evidence="2">CBS 193.32</strain>
    </source>
</reference>
<organism evidence="2 3">
    <name type="scientific">Colletotrichum godetiae</name>
    <dbReference type="NCBI Taxonomy" id="1209918"/>
    <lineage>
        <taxon>Eukaryota</taxon>
        <taxon>Fungi</taxon>
        <taxon>Dikarya</taxon>
        <taxon>Ascomycota</taxon>
        <taxon>Pezizomycotina</taxon>
        <taxon>Sordariomycetes</taxon>
        <taxon>Hypocreomycetidae</taxon>
        <taxon>Glomerellales</taxon>
        <taxon>Glomerellaceae</taxon>
        <taxon>Colletotrichum</taxon>
        <taxon>Colletotrichum acutatum species complex</taxon>
    </lineage>
</organism>
<dbReference type="RefSeq" id="XP_060421630.1">
    <property type="nucleotide sequence ID" value="XM_060576589.1"/>
</dbReference>
<evidence type="ECO:0000313" key="3">
    <source>
        <dbReference type="Proteomes" id="UP001224890"/>
    </source>
</evidence>
<gene>
    <name evidence="2" type="ORF">BDP55DRAFT_687689</name>
</gene>